<accession>J9G743</accession>
<dbReference type="EMBL" id="AMCI01002436">
    <property type="protein sequence ID" value="EJX02694.1"/>
    <property type="molecule type" value="Genomic_DNA"/>
</dbReference>
<sequence>MPSLKKSRPGIFVQRKLLARRVVQRKPYGDNAEIKTPFAKIKMRFANCIKQAKGDHSNERHQ</sequence>
<name>J9G743_9ZZZZ</name>
<dbReference type="AlphaFoldDB" id="J9G743"/>
<evidence type="ECO:0000313" key="1">
    <source>
        <dbReference type="EMBL" id="EJX02694.1"/>
    </source>
</evidence>
<proteinExistence type="predicted"/>
<gene>
    <name evidence="1" type="ORF">EVA_09200</name>
</gene>
<organism evidence="1">
    <name type="scientific">gut metagenome</name>
    <dbReference type="NCBI Taxonomy" id="749906"/>
    <lineage>
        <taxon>unclassified sequences</taxon>
        <taxon>metagenomes</taxon>
        <taxon>organismal metagenomes</taxon>
    </lineage>
</organism>
<reference evidence="1" key="1">
    <citation type="journal article" date="2012" name="PLoS ONE">
        <title>Gene sets for utilization of primary and secondary nutrition supplies in the distal gut of endangered iberian lynx.</title>
        <authorList>
            <person name="Alcaide M."/>
            <person name="Messina E."/>
            <person name="Richter M."/>
            <person name="Bargiela R."/>
            <person name="Peplies J."/>
            <person name="Huws S.A."/>
            <person name="Newbold C.J."/>
            <person name="Golyshin P.N."/>
            <person name="Simon M.A."/>
            <person name="Lopez G."/>
            <person name="Yakimov M.M."/>
            <person name="Ferrer M."/>
        </authorList>
    </citation>
    <scope>NUCLEOTIDE SEQUENCE</scope>
</reference>
<protein>
    <submittedName>
        <fullName evidence="1">Uncharacterized protein</fullName>
    </submittedName>
</protein>
<comment type="caution">
    <text evidence="1">The sequence shown here is derived from an EMBL/GenBank/DDBJ whole genome shotgun (WGS) entry which is preliminary data.</text>
</comment>